<protein>
    <submittedName>
        <fullName evidence="1">Uncharacterized protein</fullName>
    </submittedName>
</protein>
<proteinExistence type="predicted"/>
<sequence>MAVFELENSKADEKIAYSLWKVLCVRADLRVVFCYRKEAEKAPALIRYLRDEVINSMSIEERDKLKGEILIVIGSRNDSETFPYGFFKWWSLNQKTGRFEIK</sequence>
<comment type="caution">
    <text evidence="1">The sequence shown here is derived from an EMBL/GenBank/DDBJ whole genome shotgun (WGS) entry which is preliminary data.</text>
</comment>
<evidence type="ECO:0000313" key="1">
    <source>
        <dbReference type="EMBL" id="MPN60241.1"/>
    </source>
</evidence>
<gene>
    <name evidence="1" type="ORF">SDC9_207967</name>
</gene>
<dbReference type="EMBL" id="VSSQ01135234">
    <property type="protein sequence ID" value="MPN60241.1"/>
    <property type="molecule type" value="Genomic_DNA"/>
</dbReference>
<dbReference type="AlphaFoldDB" id="A0A645J9F3"/>
<accession>A0A645J9F3</accession>
<name>A0A645J9F3_9ZZZZ</name>
<reference evidence="1" key="1">
    <citation type="submission" date="2019-08" db="EMBL/GenBank/DDBJ databases">
        <authorList>
            <person name="Kucharzyk K."/>
            <person name="Murdoch R.W."/>
            <person name="Higgins S."/>
            <person name="Loffler F."/>
        </authorList>
    </citation>
    <scope>NUCLEOTIDE SEQUENCE</scope>
</reference>
<organism evidence="1">
    <name type="scientific">bioreactor metagenome</name>
    <dbReference type="NCBI Taxonomy" id="1076179"/>
    <lineage>
        <taxon>unclassified sequences</taxon>
        <taxon>metagenomes</taxon>
        <taxon>ecological metagenomes</taxon>
    </lineage>
</organism>